<organism evidence="1 2">
    <name type="scientific">Phytohabitans rumicis</name>
    <dbReference type="NCBI Taxonomy" id="1076125"/>
    <lineage>
        <taxon>Bacteria</taxon>
        <taxon>Bacillati</taxon>
        <taxon>Actinomycetota</taxon>
        <taxon>Actinomycetes</taxon>
        <taxon>Micromonosporales</taxon>
        <taxon>Micromonosporaceae</taxon>
    </lineage>
</organism>
<gene>
    <name evidence="1" type="ORF">Prum_097830</name>
</gene>
<comment type="caution">
    <text evidence="1">The sequence shown here is derived from an EMBL/GenBank/DDBJ whole genome shotgun (WGS) entry which is preliminary data.</text>
</comment>
<reference evidence="1 2" key="1">
    <citation type="submission" date="2020-03" db="EMBL/GenBank/DDBJ databases">
        <title>Whole genome shotgun sequence of Phytohabitans rumicis NBRC 108638.</title>
        <authorList>
            <person name="Komaki H."/>
            <person name="Tamura T."/>
        </authorList>
    </citation>
    <scope>NUCLEOTIDE SEQUENCE [LARGE SCALE GENOMIC DNA]</scope>
    <source>
        <strain evidence="1 2">NBRC 108638</strain>
    </source>
</reference>
<dbReference type="Proteomes" id="UP000482960">
    <property type="component" value="Unassembled WGS sequence"/>
</dbReference>
<protein>
    <recommendedName>
        <fullName evidence="3">Alanine-rich protein</fullName>
    </recommendedName>
</protein>
<sequence length="366" mass="38423">MVSGHAYPWDVLGDPAFPARVANLGVDTVVLAAAYHSVRAATPLHPSRRIVDAPYAALYRPVREPAWHGRRLVPAVPVWLSNQDPYGAAAAALRAAGLRVSAWVVLTHNTRLGTLNPDVAVVNCFGEPYRYALCPAHAEVRDYAALLAVEAVHGTDPDEVSLEACGQLGAGHASHHDKTGGAWSPRQAQLLSVCCCTACRASWAALGLDPAAVVAALRRSTVDASVVDEAALAALLAVRHRIAAELRAHVVAALREAAPRARIVLHADPDPWATGPLPGLAPGVAPDVDGLLVSCWSAGEERVAAATATGLPVDAYVTVLDPADPAELPGRVKRLREAGASRLSLYHLGLAPPDRQRLLASLAAVW</sequence>
<name>A0A6V8LMA4_9ACTN</name>
<accession>A0A6V8LMA4</accession>
<evidence type="ECO:0000313" key="2">
    <source>
        <dbReference type="Proteomes" id="UP000482960"/>
    </source>
</evidence>
<dbReference type="EMBL" id="BLPG01000002">
    <property type="protein sequence ID" value="GFJ96141.1"/>
    <property type="molecule type" value="Genomic_DNA"/>
</dbReference>
<evidence type="ECO:0000313" key="1">
    <source>
        <dbReference type="EMBL" id="GFJ96141.1"/>
    </source>
</evidence>
<dbReference type="AlphaFoldDB" id="A0A6V8LMA4"/>
<proteinExistence type="predicted"/>
<dbReference type="RefSeq" id="WP_173085677.1">
    <property type="nucleotide sequence ID" value="NZ_BAABJB010000052.1"/>
</dbReference>
<evidence type="ECO:0008006" key="3">
    <source>
        <dbReference type="Google" id="ProtNLM"/>
    </source>
</evidence>
<keyword evidence="2" id="KW-1185">Reference proteome</keyword>
<reference evidence="1 2" key="2">
    <citation type="submission" date="2020-03" db="EMBL/GenBank/DDBJ databases">
        <authorList>
            <person name="Ichikawa N."/>
            <person name="Kimura A."/>
            <person name="Kitahashi Y."/>
            <person name="Uohara A."/>
        </authorList>
    </citation>
    <scope>NUCLEOTIDE SEQUENCE [LARGE SCALE GENOMIC DNA]</scope>
    <source>
        <strain evidence="1 2">NBRC 108638</strain>
    </source>
</reference>